<dbReference type="Gene3D" id="3.20.20.190">
    <property type="entry name" value="Phosphatidylinositol (PI) phosphodiesterase"/>
    <property type="match status" value="1"/>
</dbReference>
<gene>
    <name evidence="3" type="ORF">H2201_007412</name>
</gene>
<organism evidence="3 4">
    <name type="scientific">Coniosporium apollinis</name>
    <dbReference type="NCBI Taxonomy" id="61459"/>
    <lineage>
        <taxon>Eukaryota</taxon>
        <taxon>Fungi</taxon>
        <taxon>Dikarya</taxon>
        <taxon>Ascomycota</taxon>
        <taxon>Pezizomycotina</taxon>
        <taxon>Dothideomycetes</taxon>
        <taxon>Dothideomycetes incertae sedis</taxon>
        <taxon>Coniosporium</taxon>
    </lineage>
</organism>
<evidence type="ECO:0000313" key="4">
    <source>
        <dbReference type="Proteomes" id="UP001172684"/>
    </source>
</evidence>
<feature type="transmembrane region" description="Helical" evidence="1">
    <location>
        <begin position="287"/>
        <end position="309"/>
    </location>
</feature>
<dbReference type="Pfam" id="PF03009">
    <property type="entry name" value="GDPD"/>
    <property type="match status" value="1"/>
</dbReference>
<keyword evidence="1" id="KW-1133">Transmembrane helix</keyword>
<reference evidence="3" key="1">
    <citation type="submission" date="2022-10" db="EMBL/GenBank/DDBJ databases">
        <title>Culturing micro-colonial fungi from biological soil crusts in the Mojave desert and describing Neophaeococcomyces mojavensis, and introducing the new genera and species Taxawa tesnikishii.</title>
        <authorList>
            <person name="Kurbessoian T."/>
            <person name="Stajich J.E."/>
        </authorList>
    </citation>
    <scope>NUCLEOTIDE SEQUENCE</scope>
    <source>
        <strain evidence="3">TK_1</strain>
    </source>
</reference>
<evidence type="ECO:0000313" key="3">
    <source>
        <dbReference type="EMBL" id="KAJ9659262.1"/>
    </source>
</evidence>
<dbReference type="Proteomes" id="UP001172684">
    <property type="component" value="Unassembled WGS sequence"/>
</dbReference>
<keyword evidence="1" id="KW-0812">Transmembrane</keyword>
<dbReference type="InterPro" id="IPR030395">
    <property type="entry name" value="GP_PDE_dom"/>
</dbReference>
<keyword evidence="4" id="KW-1185">Reference proteome</keyword>
<sequence length="322" mass="36960">MEALAEKGSIPPQATFPDATWTRILSDKQGRRLPQAIAHRGYKAKYPENTMGAFTGAVNVGAHAIETDIHLSKDGVVVLSHDKDLKRCFGRPDKIVERDWKYLSQIQTLREPRQHMPRLLDLLTYLASPGLEEIWLLLDIKLDNDADDVMRLIAKTIQSVRPSKAWNKRVVLGVWAAKYLPLCTEYLPGFPISHIGFSTLYADQFFKVENVSFNMLQAVLMGPCGGRFLKRAEAAQRPVYAWTVNEEKRMRWCVEKKLDGVITDDPKLFLDVCKDYNEFARPESFGLGIWLDVLRINLFAMVYGLLFIWKYRGFRVEGRYIC</sequence>
<dbReference type="SUPFAM" id="SSF51695">
    <property type="entry name" value="PLC-like phosphodiesterases"/>
    <property type="match status" value="1"/>
</dbReference>
<evidence type="ECO:0000256" key="1">
    <source>
        <dbReference type="SAM" id="Phobius"/>
    </source>
</evidence>
<keyword evidence="1" id="KW-0472">Membrane</keyword>
<dbReference type="InterPro" id="IPR017946">
    <property type="entry name" value="PLC-like_Pdiesterase_TIM-brl"/>
</dbReference>
<dbReference type="CDD" id="cd08570">
    <property type="entry name" value="GDPD_YPL206cp_fungi"/>
    <property type="match status" value="1"/>
</dbReference>
<feature type="domain" description="GP-PDE" evidence="2">
    <location>
        <begin position="34"/>
        <end position="273"/>
    </location>
</feature>
<evidence type="ECO:0000259" key="2">
    <source>
        <dbReference type="PROSITE" id="PS51704"/>
    </source>
</evidence>
<accession>A0ABQ9NIY1</accession>
<protein>
    <recommendedName>
        <fullName evidence="2">GP-PDE domain-containing protein</fullName>
    </recommendedName>
</protein>
<dbReference type="PROSITE" id="PS51704">
    <property type="entry name" value="GP_PDE"/>
    <property type="match status" value="1"/>
</dbReference>
<proteinExistence type="predicted"/>
<name>A0ABQ9NIY1_9PEZI</name>
<dbReference type="PANTHER" id="PTHR43805">
    <property type="entry name" value="GLYCEROPHOSPHORYL DIESTER PHOSPHODIESTERASE"/>
    <property type="match status" value="1"/>
</dbReference>
<dbReference type="PANTHER" id="PTHR43805:SF1">
    <property type="entry name" value="GP-PDE DOMAIN-CONTAINING PROTEIN"/>
    <property type="match status" value="1"/>
</dbReference>
<comment type="caution">
    <text evidence="3">The sequence shown here is derived from an EMBL/GenBank/DDBJ whole genome shotgun (WGS) entry which is preliminary data.</text>
</comment>
<dbReference type="EMBL" id="JAPDRL010000077">
    <property type="protein sequence ID" value="KAJ9659262.1"/>
    <property type="molecule type" value="Genomic_DNA"/>
</dbReference>